<reference evidence="6 7" key="1">
    <citation type="submission" date="2016-08" db="EMBL/GenBank/DDBJ databases">
        <authorList>
            <person name="Seilhamer J.J."/>
        </authorList>
    </citation>
    <scope>NUCLEOTIDE SEQUENCE [LARGE SCALE GENOMIC DNA]</scope>
    <source>
        <strain evidence="6">L21-II-0</strain>
    </source>
</reference>
<comment type="similarity">
    <text evidence="5">Belongs to the HepT RNase toxin family.</text>
</comment>
<keyword evidence="2" id="KW-1277">Toxin-antitoxin system</keyword>
<dbReference type="PANTHER" id="PTHR33397:SF5">
    <property type="entry name" value="RNASE YUTE-RELATED"/>
    <property type="match status" value="1"/>
</dbReference>
<dbReference type="STRING" id="118126.L21_0525"/>
<protein>
    <recommendedName>
        <fullName evidence="8">DUF86 domain-containing protein</fullName>
    </recommendedName>
</protein>
<dbReference type="GO" id="GO:0016787">
    <property type="term" value="F:hydrolase activity"/>
    <property type="evidence" value="ECO:0007669"/>
    <property type="project" value="UniProtKB-KW"/>
</dbReference>
<dbReference type="Gene3D" id="1.20.120.580">
    <property type="entry name" value="bsu32300-like"/>
    <property type="match status" value="1"/>
</dbReference>
<dbReference type="PANTHER" id="PTHR33397">
    <property type="entry name" value="UPF0331 PROTEIN YUTE"/>
    <property type="match status" value="1"/>
</dbReference>
<evidence type="ECO:0008006" key="8">
    <source>
        <dbReference type="Google" id="ProtNLM"/>
    </source>
</evidence>
<sequence length="104" mass="11822">MVLHALLVSIQASIDIANHLVAASSSRRPETYRESFIILCDEGLIPEDLGAQLSDLAGFRNVLVHLYCRLDLDEVYGVLKDDLPVMNRYRDLIRAMLRDRLLPE</sequence>
<keyword evidence="4" id="KW-0378">Hydrolase</keyword>
<dbReference type="InterPro" id="IPR037038">
    <property type="entry name" value="HepT-like_sf"/>
</dbReference>
<dbReference type="GO" id="GO:0004540">
    <property type="term" value="F:RNA nuclease activity"/>
    <property type="evidence" value="ECO:0007669"/>
    <property type="project" value="InterPro"/>
</dbReference>
<evidence type="ECO:0000256" key="5">
    <source>
        <dbReference type="ARBA" id="ARBA00024207"/>
    </source>
</evidence>
<evidence type="ECO:0000313" key="7">
    <source>
        <dbReference type="Proteomes" id="UP000184671"/>
    </source>
</evidence>
<evidence type="ECO:0000256" key="3">
    <source>
        <dbReference type="ARBA" id="ARBA00022722"/>
    </source>
</evidence>
<dbReference type="GO" id="GO:0110001">
    <property type="term" value="C:toxin-antitoxin complex"/>
    <property type="evidence" value="ECO:0007669"/>
    <property type="project" value="InterPro"/>
</dbReference>
<accession>A0A1M4MIA4</accession>
<organism evidence="6 7">
    <name type="scientific">Methanoculleus chikugoensis</name>
    <dbReference type="NCBI Taxonomy" id="118126"/>
    <lineage>
        <taxon>Archaea</taxon>
        <taxon>Methanobacteriati</taxon>
        <taxon>Methanobacteriota</taxon>
        <taxon>Stenosarchaea group</taxon>
        <taxon>Methanomicrobia</taxon>
        <taxon>Methanomicrobiales</taxon>
        <taxon>Methanomicrobiaceae</taxon>
        <taxon>Methanoculleus</taxon>
    </lineage>
</organism>
<dbReference type="AlphaFoldDB" id="A0A1M4MIA4"/>
<dbReference type="NCBIfam" id="NF047751">
    <property type="entry name" value="HepT_toxin"/>
    <property type="match status" value="1"/>
</dbReference>
<evidence type="ECO:0000256" key="4">
    <source>
        <dbReference type="ARBA" id="ARBA00022801"/>
    </source>
</evidence>
<proteinExistence type="inferred from homology"/>
<dbReference type="Pfam" id="PF01934">
    <property type="entry name" value="HepT-like"/>
    <property type="match status" value="1"/>
</dbReference>
<dbReference type="RefSeq" id="WP_256712087.1">
    <property type="nucleotide sequence ID" value="NZ_FMID01000014.1"/>
</dbReference>
<gene>
    <name evidence="6" type="ORF">L21_0525</name>
</gene>
<name>A0A1M4MIA4_9EURY</name>
<evidence type="ECO:0000256" key="2">
    <source>
        <dbReference type="ARBA" id="ARBA00022649"/>
    </source>
</evidence>
<dbReference type="EMBL" id="FMID01000014">
    <property type="protein sequence ID" value="SCL74644.1"/>
    <property type="molecule type" value="Genomic_DNA"/>
</dbReference>
<dbReference type="InterPro" id="IPR008201">
    <property type="entry name" value="HepT-like"/>
</dbReference>
<dbReference type="InterPro" id="IPR052379">
    <property type="entry name" value="Type_VII_TA_RNase"/>
</dbReference>
<evidence type="ECO:0000313" key="6">
    <source>
        <dbReference type="EMBL" id="SCL74644.1"/>
    </source>
</evidence>
<keyword evidence="3" id="KW-0540">Nuclease</keyword>
<keyword evidence="1" id="KW-0597">Phosphoprotein</keyword>
<evidence type="ECO:0000256" key="1">
    <source>
        <dbReference type="ARBA" id="ARBA00022553"/>
    </source>
</evidence>
<dbReference type="Proteomes" id="UP000184671">
    <property type="component" value="Unassembled WGS sequence"/>
</dbReference>